<evidence type="ECO:0000313" key="5">
    <source>
        <dbReference type="Proteomes" id="UP000245080"/>
    </source>
</evidence>
<evidence type="ECO:0000256" key="1">
    <source>
        <dbReference type="ARBA" id="ARBA00022630"/>
    </source>
</evidence>
<feature type="domain" description="NADH:flavin oxidoreductase/NADH oxidase N-terminal" evidence="3">
    <location>
        <begin position="6"/>
        <end position="335"/>
    </location>
</feature>
<evidence type="ECO:0000259" key="3">
    <source>
        <dbReference type="Pfam" id="PF00724"/>
    </source>
</evidence>
<dbReference type="GO" id="GO:0016491">
    <property type="term" value="F:oxidoreductase activity"/>
    <property type="evidence" value="ECO:0007669"/>
    <property type="project" value="UniProtKB-KW"/>
</dbReference>
<sequence length="404" mass="44609">MSVNPLFTPLTLQNGTTLKNRFVKPAMSEEMGDKRFRPTKDLVNLYRQWAQGGTGLLITGNVMVDSRARGEMGNVVVEDDRDLDRLRAWAAAGTENQTQLWMQLNHPGKQSPKTMSVEPVAPSAIPLEGDNAFAFNPPRALTVLEIQDIVTRFARAAGVAKRAGFTGVEIHAAHGYLLNQFLSPHDNQRHDEYGGSLENRMRILVEIYSAVRQTVGAAFPVGFKINSSDFRPDGLTESDSLQVIQRMAELGVDLIEISGGNYENPRMQSTGNGAFFIDYAAKVKRIVNVPVCVTGGFRSMTGMVEAVDRNQTNLIGLARPLALIPDLPNQIQQGQFDHLQLEHLTTGVKLLDKKLGSLIGLSYYQAALHRIATGRPVKRTKNAWYPLGYAFKTQGLAMFMPDRA</sequence>
<dbReference type="InterPro" id="IPR013785">
    <property type="entry name" value="Aldolase_TIM"/>
</dbReference>
<dbReference type="Pfam" id="PF00724">
    <property type="entry name" value="Oxidored_FMN"/>
    <property type="match status" value="1"/>
</dbReference>
<keyword evidence="2" id="KW-0560">Oxidoreductase</keyword>
<proteinExistence type="predicted"/>
<dbReference type="InterPro" id="IPR051799">
    <property type="entry name" value="NADH_flavin_oxidoreductase"/>
</dbReference>
<accession>A0A2V1MWN6</accession>
<comment type="caution">
    <text evidence="4">The sequence shown here is derived from an EMBL/GenBank/DDBJ whole genome shotgun (WGS) entry which is preliminary data.</text>
</comment>
<dbReference type="OrthoDB" id="9772736at2"/>
<dbReference type="Proteomes" id="UP000245080">
    <property type="component" value="Unassembled WGS sequence"/>
</dbReference>
<dbReference type="EMBL" id="QCXQ01000006">
    <property type="protein sequence ID" value="PWF99500.1"/>
    <property type="molecule type" value="Genomic_DNA"/>
</dbReference>
<dbReference type="InterPro" id="IPR001155">
    <property type="entry name" value="OxRdtase_FMN_N"/>
</dbReference>
<dbReference type="RefSeq" id="WP_109250958.1">
    <property type="nucleotide sequence ID" value="NZ_QCXQ01000006.1"/>
</dbReference>
<name>A0A2V1MWN6_9LACO</name>
<dbReference type="AlphaFoldDB" id="A0A2V1MWN6"/>
<dbReference type="Gene3D" id="3.20.20.70">
    <property type="entry name" value="Aldolase class I"/>
    <property type="match status" value="1"/>
</dbReference>
<evidence type="ECO:0000313" key="4">
    <source>
        <dbReference type="EMBL" id="PWF99500.1"/>
    </source>
</evidence>
<reference evidence="4 5" key="1">
    <citation type="journal article" date="2018" name="Int. J. Syst. Evol. Microbiol.">
        <title>Lactobacillus bambusae sp. nov., isolated from a traditional fermented Ma-bamboo shoots of Taiwan.</title>
        <authorList>
            <person name="Wang L.-T."/>
        </authorList>
    </citation>
    <scope>NUCLEOTIDE SEQUENCE [LARGE SCALE GENOMIC DNA]</scope>
    <source>
        <strain evidence="4 5">BS-W1</strain>
    </source>
</reference>
<dbReference type="PANTHER" id="PTHR43656">
    <property type="entry name" value="BINDING OXIDOREDUCTASE, PUTATIVE (AFU_ORTHOLOGUE AFUA_2G08260)-RELATED"/>
    <property type="match status" value="1"/>
</dbReference>
<keyword evidence="5" id="KW-1185">Reference proteome</keyword>
<dbReference type="PANTHER" id="PTHR43656:SF2">
    <property type="entry name" value="BINDING OXIDOREDUCTASE, PUTATIVE (AFU_ORTHOLOGUE AFUA_2G08260)-RELATED"/>
    <property type="match status" value="1"/>
</dbReference>
<protein>
    <submittedName>
        <fullName evidence="4">NADH oxidase</fullName>
    </submittedName>
</protein>
<gene>
    <name evidence="4" type="ORF">DCM90_08620</name>
</gene>
<organism evidence="4 5">
    <name type="scientific">Levilactobacillus bambusae</name>
    <dbReference type="NCBI Taxonomy" id="2024736"/>
    <lineage>
        <taxon>Bacteria</taxon>
        <taxon>Bacillati</taxon>
        <taxon>Bacillota</taxon>
        <taxon>Bacilli</taxon>
        <taxon>Lactobacillales</taxon>
        <taxon>Lactobacillaceae</taxon>
        <taxon>Levilactobacillus</taxon>
    </lineage>
</organism>
<evidence type="ECO:0000256" key="2">
    <source>
        <dbReference type="ARBA" id="ARBA00023002"/>
    </source>
</evidence>
<keyword evidence="1" id="KW-0285">Flavoprotein</keyword>
<dbReference type="CDD" id="cd04733">
    <property type="entry name" value="OYE_like_2_FMN"/>
    <property type="match status" value="1"/>
</dbReference>
<dbReference type="GO" id="GO:0010181">
    <property type="term" value="F:FMN binding"/>
    <property type="evidence" value="ECO:0007669"/>
    <property type="project" value="InterPro"/>
</dbReference>
<dbReference type="SUPFAM" id="SSF51395">
    <property type="entry name" value="FMN-linked oxidoreductases"/>
    <property type="match status" value="1"/>
</dbReference>